<evidence type="ECO:0000313" key="10">
    <source>
        <dbReference type="EMBL" id="KTC76948.1"/>
    </source>
</evidence>
<dbReference type="PANTHER" id="PTHR10259">
    <property type="entry name" value="THIOPURINE S-METHYLTRANSFERASE"/>
    <property type="match status" value="1"/>
</dbReference>
<dbReference type="RefSeq" id="WP_058443004.1">
    <property type="nucleotide sequence ID" value="NZ_CAAAHU010000014.1"/>
</dbReference>
<evidence type="ECO:0000256" key="1">
    <source>
        <dbReference type="ARBA" id="ARBA00000903"/>
    </source>
</evidence>
<keyword evidence="6 9" id="KW-0489">Methyltransferase</keyword>
<feature type="binding site" evidence="9">
    <location>
        <position position="47"/>
    </location>
    <ligand>
        <name>S-adenosyl-L-methionine</name>
        <dbReference type="ChEBI" id="CHEBI:59789"/>
    </ligand>
</feature>
<evidence type="ECO:0000256" key="8">
    <source>
        <dbReference type="ARBA" id="ARBA00022691"/>
    </source>
</evidence>
<dbReference type="InterPro" id="IPR022474">
    <property type="entry name" value="Thiopur_S-MeTfrase_Se/Te_detox"/>
</dbReference>
<comment type="catalytic activity">
    <reaction evidence="1 9">
        <text>S-adenosyl-L-methionine + a thiopurine = S-adenosyl-L-homocysteine + a thiopurine S-methylether.</text>
        <dbReference type="EC" id="2.1.1.67"/>
    </reaction>
</comment>
<dbReference type="GO" id="GO:0010038">
    <property type="term" value="P:response to metal ion"/>
    <property type="evidence" value="ECO:0007669"/>
    <property type="project" value="InterPro"/>
</dbReference>
<dbReference type="GO" id="GO:0032259">
    <property type="term" value="P:methylation"/>
    <property type="evidence" value="ECO:0007669"/>
    <property type="project" value="UniProtKB-KW"/>
</dbReference>
<dbReference type="HAMAP" id="MF_00812">
    <property type="entry name" value="Thiopur_methtran"/>
    <property type="match status" value="1"/>
</dbReference>
<evidence type="ECO:0000256" key="3">
    <source>
        <dbReference type="ARBA" id="ARBA00008145"/>
    </source>
</evidence>
<dbReference type="GO" id="GO:0005737">
    <property type="term" value="C:cytoplasm"/>
    <property type="evidence" value="ECO:0007669"/>
    <property type="project" value="UniProtKB-SubCell"/>
</dbReference>
<comment type="subcellular location">
    <subcellularLocation>
        <location evidence="2 9">Cytoplasm</location>
    </subcellularLocation>
</comment>
<dbReference type="NCBIfam" id="TIGR03840">
    <property type="entry name" value="TMPT_Se_Te"/>
    <property type="match status" value="1"/>
</dbReference>
<feature type="binding site" evidence="9">
    <location>
        <position position="68"/>
    </location>
    <ligand>
        <name>S-adenosyl-L-methionine</name>
        <dbReference type="ChEBI" id="CHEBI:59789"/>
    </ligand>
</feature>
<dbReference type="STRING" id="29422.Lbru_3055"/>
<dbReference type="Proteomes" id="UP000054742">
    <property type="component" value="Unassembled WGS sequence"/>
</dbReference>
<evidence type="ECO:0000256" key="4">
    <source>
        <dbReference type="ARBA" id="ARBA00011905"/>
    </source>
</evidence>
<dbReference type="InterPro" id="IPR008854">
    <property type="entry name" value="TPMT"/>
</dbReference>
<organism evidence="10 11">
    <name type="scientific">Legionella brunensis</name>
    <dbReference type="NCBI Taxonomy" id="29422"/>
    <lineage>
        <taxon>Bacteria</taxon>
        <taxon>Pseudomonadati</taxon>
        <taxon>Pseudomonadota</taxon>
        <taxon>Gammaproteobacteria</taxon>
        <taxon>Legionellales</taxon>
        <taxon>Legionellaceae</taxon>
        <taxon>Legionella</taxon>
    </lineage>
</organism>
<sequence>MNSGKQFWLNIWQEGSIPFHQEAVNQDLVKYWPSLGMPLGATVLVPLCGKSLDLLWLAKQGFQVIGIELSELAVQEFAKENKLLMTKEVNAQIISYVADSITIWVTDIFHLNSACINAVDAIYDRAALIALPEKLRSRYVKTCLQWLKKNGKILLKTMSYDQGQMQGPPFSVPGDEVNALYSNCQRVKCIKEESRNVTSSDHLNARGLQSATDNIWLIEY</sequence>
<dbReference type="PROSITE" id="PS51585">
    <property type="entry name" value="SAM_MT_TPMT"/>
    <property type="match status" value="1"/>
</dbReference>
<dbReference type="FunFam" id="3.40.50.150:FF:000101">
    <property type="entry name" value="Thiopurine S-methyltransferase"/>
    <property type="match status" value="1"/>
</dbReference>
<dbReference type="EC" id="2.1.1.67" evidence="4 9"/>
<proteinExistence type="inferred from homology"/>
<keyword evidence="8 9" id="KW-0949">S-adenosyl-L-methionine</keyword>
<gene>
    <name evidence="9" type="primary">tpm</name>
    <name evidence="10" type="ORF">Lbru_3055</name>
</gene>
<evidence type="ECO:0000256" key="2">
    <source>
        <dbReference type="ARBA" id="ARBA00004496"/>
    </source>
</evidence>
<evidence type="ECO:0000256" key="7">
    <source>
        <dbReference type="ARBA" id="ARBA00022679"/>
    </source>
</evidence>
<dbReference type="NCBIfam" id="NF009732">
    <property type="entry name" value="PRK13255.1"/>
    <property type="match status" value="1"/>
</dbReference>
<dbReference type="InterPro" id="IPR025835">
    <property type="entry name" value="Thiopurine_S-MeTrfase"/>
</dbReference>
<reference evidence="10 11" key="1">
    <citation type="submission" date="2015-11" db="EMBL/GenBank/DDBJ databases">
        <title>Genomic analysis of 38 Legionella species identifies large and diverse effector repertoires.</title>
        <authorList>
            <person name="Burstein D."/>
            <person name="Amaro F."/>
            <person name="Zusman T."/>
            <person name="Lifshitz Z."/>
            <person name="Cohen O."/>
            <person name="Gilbert J.A."/>
            <person name="Pupko T."/>
            <person name="Shuman H.A."/>
            <person name="Segal G."/>
        </authorList>
    </citation>
    <scope>NUCLEOTIDE SEQUENCE [LARGE SCALE GENOMIC DNA]</scope>
    <source>
        <strain evidence="10 11">ATCC 43878</strain>
    </source>
</reference>
<accession>A0A0W0S1A2</accession>
<dbReference type="CDD" id="cd02440">
    <property type="entry name" value="AdoMet_MTases"/>
    <property type="match status" value="1"/>
</dbReference>
<evidence type="ECO:0000313" key="11">
    <source>
        <dbReference type="Proteomes" id="UP000054742"/>
    </source>
</evidence>
<comment type="similarity">
    <text evidence="3 9">Belongs to the class I-like SAM-binding methyltransferase superfamily. TPMT family.</text>
</comment>
<name>A0A0W0S1A2_9GAMM</name>
<evidence type="ECO:0000256" key="5">
    <source>
        <dbReference type="ARBA" id="ARBA00022490"/>
    </source>
</evidence>
<dbReference type="PATRIC" id="fig|29422.6.peg.3231"/>
<keyword evidence="11" id="KW-1185">Reference proteome</keyword>
<dbReference type="OrthoDB" id="9778208at2"/>
<dbReference type="AlphaFoldDB" id="A0A0W0S1A2"/>
<feature type="binding site" evidence="9">
    <location>
        <position position="12"/>
    </location>
    <ligand>
        <name>S-adenosyl-L-methionine</name>
        <dbReference type="ChEBI" id="CHEBI:59789"/>
    </ligand>
</feature>
<dbReference type="PIRSF" id="PIRSF023956">
    <property type="entry name" value="Thiopurine_S-methyltransferase"/>
    <property type="match status" value="1"/>
</dbReference>
<protein>
    <recommendedName>
        <fullName evidence="4 9">Thiopurine S-methyltransferase</fullName>
        <ecNumber evidence="4 9">2.1.1.67</ecNumber>
    </recommendedName>
    <alternativeName>
        <fullName evidence="9">Thiopurine methyltransferase</fullName>
    </alternativeName>
</protein>
<dbReference type="SUPFAM" id="SSF53335">
    <property type="entry name" value="S-adenosyl-L-methionine-dependent methyltransferases"/>
    <property type="match status" value="1"/>
</dbReference>
<dbReference type="InterPro" id="IPR029063">
    <property type="entry name" value="SAM-dependent_MTases_sf"/>
</dbReference>
<feature type="binding site" evidence="9">
    <location>
        <position position="125"/>
    </location>
    <ligand>
        <name>S-adenosyl-L-methionine</name>
        <dbReference type="ChEBI" id="CHEBI:59789"/>
    </ligand>
</feature>
<evidence type="ECO:0000256" key="9">
    <source>
        <dbReference type="HAMAP-Rule" id="MF_00812"/>
    </source>
</evidence>
<dbReference type="Pfam" id="PF05724">
    <property type="entry name" value="TPMT"/>
    <property type="match status" value="1"/>
</dbReference>
<dbReference type="PANTHER" id="PTHR10259:SF11">
    <property type="entry name" value="THIOPURINE S-METHYLTRANSFERASE"/>
    <property type="match status" value="1"/>
</dbReference>
<comment type="caution">
    <text evidence="10">The sequence shown here is derived from an EMBL/GenBank/DDBJ whole genome shotgun (WGS) entry which is preliminary data.</text>
</comment>
<evidence type="ECO:0000256" key="6">
    <source>
        <dbReference type="ARBA" id="ARBA00022603"/>
    </source>
</evidence>
<dbReference type="EMBL" id="LNXV01000036">
    <property type="protein sequence ID" value="KTC76948.1"/>
    <property type="molecule type" value="Genomic_DNA"/>
</dbReference>
<keyword evidence="7 9" id="KW-0808">Transferase</keyword>
<dbReference type="GO" id="GO:0008119">
    <property type="term" value="F:thiopurine S-methyltransferase activity"/>
    <property type="evidence" value="ECO:0007669"/>
    <property type="project" value="UniProtKB-UniRule"/>
</dbReference>
<dbReference type="Gene3D" id="3.40.50.150">
    <property type="entry name" value="Vaccinia Virus protein VP39"/>
    <property type="match status" value="1"/>
</dbReference>
<keyword evidence="5 9" id="KW-0963">Cytoplasm</keyword>